<evidence type="ECO:0000313" key="2">
    <source>
        <dbReference type="Proteomes" id="UP000008792"/>
    </source>
</evidence>
<dbReference type="EMBL" id="CH940649">
    <property type="protein sequence ID" value="KRF81370.1"/>
    <property type="molecule type" value="Genomic_DNA"/>
</dbReference>
<dbReference type="InParanoid" id="A0A0Q9W9L6"/>
<proteinExistence type="predicted"/>
<keyword evidence="2" id="KW-1185">Reference proteome</keyword>
<accession>A0A0Q9W9L6</accession>
<dbReference type="OrthoDB" id="7836543at2759"/>
<reference evidence="1 2" key="1">
    <citation type="journal article" date="2007" name="Nature">
        <title>Evolution of genes and genomes on the Drosophila phylogeny.</title>
        <authorList>
            <consortium name="Drosophila 12 Genomes Consortium"/>
            <person name="Clark A.G."/>
            <person name="Eisen M.B."/>
            <person name="Smith D.R."/>
            <person name="Bergman C.M."/>
            <person name="Oliver B."/>
            <person name="Markow T.A."/>
            <person name="Kaufman T.C."/>
            <person name="Kellis M."/>
            <person name="Gelbart W."/>
            <person name="Iyer V.N."/>
            <person name="Pollard D.A."/>
            <person name="Sackton T.B."/>
            <person name="Larracuente A.M."/>
            <person name="Singh N.D."/>
            <person name="Abad J.P."/>
            <person name="Abt D.N."/>
            <person name="Adryan B."/>
            <person name="Aguade M."/>
            <person name="Akashi H."/>
            <person name="Anderson W.W."/>
            <person name="Aquadro C.F."/>
            <person name="Ardell D.H."/>
            <person name="Arguello R."/>
            <person name="Artieri C.G."/>
            <person name="Barbash D.A."/>
            <person name="Barker D."/>
            <person name="Barsanti P."/>
            <person name="Batterham P."/>
            <person name="Batzoglou S."/>
            <person name="Begun D."/>
            <person name="Bhutkar A."/>
            <person name="Blanco E."/>
            <person name="Bosak S.A."/>
            <person name="Bradley R.K."/>
            <person name="Brand A.D."/>
            <person name="Brent M.R."/>
            <person name="Brooks A.N."/>
            <person name="Brown R.H."/>
            <person name="Butlin R.K."/>
            <person name="Caggese C."/>
            <person name="Calvi B.R."/>
            <person name="Bernardo de Carvalho A."/>
            <person name="Caspi A."/>
            <person name="Castrezana S."/>
            <person name="Celniker S.E."/>
            <person name="Chang J.L."/>
            <person name="Chapple C."/>
            <person name="Chatterji S."/>
            <person name="Chinwalla A."/>
            <person name="Civetta A."/>
            <person name="Clifton S.W."/>
            <person name="Comeron J.M."/>
            <person name="Costello J.C."/>
            <person name="Coyne J.A."/>
            <person name="Daub J."/>
            <person name="David R.G."/>
            <person name="Delcher A.L."/>
            <person name="Delehaunty K."/>
            <person name="Do C.B."/>
            <person name="Ebling H."/>
            <person name="Edwards K."/>
            <person name="Eickbush T."/>
            <person name="Evans J.D."/>
            <person name="Filipski A."/>
            <person name="Findeiss S."/>
            <person name="Freyhult E."/>
            <person name="Fulton L."/>
            <person name="Fulton R."/>
            <person name="Garcia A.C."/>
            <person name="Gardiner A."/>
            <person name="Garfield D.A."/>
            <person name="Garvin B.E."/>
            <person name="Gibson G."/>
            <person name="Gilbert D."/>
            <person name="Gnerre S."/>
            <person name="Godfrey J."/>
            <person name="Good R."/>
            <person name="Gotea V."/>
            <person name="Gravely B."/>
            <person name="Greenberg A.J."/>
            <person name="Griffiths-Jones S."/>
            <person name="Gross S."/>
            <person name="Guigo R."/>
            <person name="Gustafson E.A."/>
            <person name="Haerty W."/>
            <person name="Hahn M.W."/>
            <person name="Halligan D.L."/>
            <person name="Halpern A.L."/>
            <person name="Halter G.M."/>
            <person name="Han M.V."/>
            <person name="Heger A."/>
            <person name="Hillier L."/>
            <person name="Hinrichs A.S."/>
            <person name="Holmes I."/>
            <person name="Hoskins R.A."/>
            <person name="Hubisz M.J."/>
            <person name="Hultmark D."/>
            <person name="Huntley M.A."/>
            <person name="Jaffe D.B."/>
            <person name="Jagadeeshan S."/>
            <person name="Jeck W.R."/>
            <person name="Johnson J."/>
            <person name="Jones C.D."/>
            <person name="Jordan W.C."/>
            <person name="Karpen G.H."/>
            <person name="Kataoka E."/>
            <person name="Keightley P.D."/>
            <person name="Kheradpour P."/>
            <person name="Kirkness E.F."/>
            <person name="Koerich L.B."/>
            <person name="Kristiansen K."/>
            <person name="Kudrna D."/>
            <person name="Kulathinal R.J."/>
            <person name="Kumar S."/>
            <person name="Kwok R."/>
            <person name="Lander E."/>
            <person name="Langley C.H."/>
            <person name="Lapoint R."/>
            <person name="Lazzaro B.P."/>
            <person name="Lee S.J."/>
            <person name="Levesque L."/>
            <person name="Li R."/>
            <person name="Lin C.F."/>
            <person name="Lin M.F."/>
            <person name="Lindblad-Toh K."/>
            <person name="Llopart A."/>
            <person name="Long M."/>
            <person name="Low L."/>
            <person name="Lozovsky E."/>
            <person name="Lu J."/>
            <person name="Luo M."/>
            <person name="Machado C.A."/>
            <person name="Makalowski W."/>
            <person name="Marzo M."/>
            <person name="Matsuda M."/>
            <person name="Matzkin L."/>
            <person name="McAllister B."/>
            <person name="McBride C.S."/>
            <person name="McKernan B."/>
            <person name="McKernan K."/>
            <person name="Mendez-Lago M."/>
            <person name="Minx P."/>
            <person name="Mollenhauer M.U."/>
            <person name="Montooth K."/>
            <person name="Mount S.M."/>
            <person name="Mu X."/>
            <person name="Myers E."/>
            <person name="Negre B."/>
            <person name="Newfeld S."/>
            <person name="Nielsen R."/>
            <person name="Noor M.A."/>
            <person name="O'Grady P."/>
            <person name="Pachter L."/>
            <person name="Papaceit M."/>
            <person name="Parisi M.J."/>
            <person name="Parisi M."/>
            <person name="Parts L."/>
            <person name="Pedersen J.S."/>
            <person name="Pesole G."/>
            <person name="Phillippy A.M."/>
            <person name="Ponting C.P."/>
            <person name="Pop M."/>
            <person name="Porcelli D."/>
            <person name="Powell J.R."/>
            <person name="Prohaska S."/>
            <person name="Pruitt K."/>
            <person name="Puig M."/>
            <person name="Quesneville H."/>
            <person name="Ram K.R."/>
            <person name="Rand D."/>
            <person name="Rasmussen M.D."/>
            <person name="Reed L.K."/>
            <person name="Reenan R."/>
            <person name="Reily A."/>
            <person name="Remington K.A."/>
            <person name="Rieger T.T."/>
            <person name="Ritchie M.G."/>
            <person name="Robin C."/>
            <person name="Rogers Y.H."/>
            <person name="Rohde C."/>
            <person name="Rozas J."/>
            <person name="Rubenfield M.J."/>
            <person name="Ruiz A."/>
            <person name="Russo S."/>
            <person name="Salzberg S.L."/>
            <person name="Sanchez-Gracia A."/>
            <person name="Saranga D.J."/>
            <person name="Sato H."/>
            <person name="Schaeffer S.W."/>
            <person name="Schatz M.C."/>
            <person name="Schlenke T."/>
            <person name="Schwartz R."/>
            <person name="Segarra C."/>
            <person name="Singh R.S."/>
            <person name="Sirot L."/>
            <person name="Sirota M."/>
            <person name="Sisneros N.B."/>
            <person name="Smith C.D."/>
            <person name="Smith T.F."/>
            <person name="Spieth J."/>
            <person name="Stage D.E."/>
            <person name="Stark A."/>
            <person name="Stephan W."/>
            <person name="Strausberg R.L."/>
            <person name="Strempel S."/>
            <person name="Sturgill D."/>
            <person name="Sutton G."/>
            <person name="Sutton G.G."/>
            <person name="Tao W."/>
            <person name="Teichmann S."/>
            <person name="Tobari Y.N."/>
            <person name="Tomimura Y."/>
            <person name="Tsolas J.M."/>
            <person name="Valente V.L."/>
            <person name="Venter E."/>
            <person name="Venter J.C."/>
            <person name="Vicario S."/>
            <person name="Vieira F.G."/>
            <person name="Vilella A.J."/>
            <person name="Villasante A."/>
            <person name="Walenz B."/>
            <person name="Wang J."/>
            <person name="Wasserman M."/>
            <person name="Watts T."/>
            <person name="Wilson D."/>
            <person name="Wilson R.K."/>
            <person name="Wing R.A."/>
            <person name="Wolfner M.F."/>
            <person name="Wong A."/>
            <person name="Wong G.K."/>
            <person name="Wu C.I."/>
            <person name="Wu G."/>
            <person name="Yamamoto D."/>
            <person name="Yang H.P."/>
            <person name="Yang S.P."/>
            <person name="Yorke J.A."/>
            <person name="Yoshida K."/>
            <person name="Zdobnov E."/>
            <person name="Zhang P."/>
            <person name="Zhang Y."/>
            <person name="Zimin A.V."/>
            <person name="Baldwin J."/>
            <person name="Abdouelleil A."/>
            <person name="Abdulkadir J."/>
            <person name="Abebe A."/>
            <person name="Abera B."/>
            <person name="Abreu J."/>
            <person name="Acer S.C."/>
            <person name="Aftuck L."/>
            <person name="Alexander A."/>
            <person name="An P."/>
            <person name="Anderson E."/>
            <person name="Anderson S."/>
            <person name="Arachi H."/>
            <person name="Azer M."/>
            <person name="Bachantsang P."/>
            <person name="Barry A."/>
            <person name="Bayul T."/>
            <person name="Berlin A."/>
            <person name="Bessette D."/>
            <person name="Bloom T."/>
            <person name="Blye J."/>
            <person name="Boguslavskiy L."/>
            <person name="Bonnet C."/>
            <person name="Boukhgalter B."/>
            <person name="Bourzgui I."/>
            <person name="Brown A."/>
            <person name="Cahill P."/>
            <person name="Channer S."/>
            <person name="Cheshatsang Y."/>
            <person name="Chuda L."/>
            <person name="Citroen M."/>
            <person name="Collymore A."/>
            <person name="Cooke P."/>
            <person name="Costello M."/>
            <person name="D'Aco K."/>
            <person name="Daza R."/>
            <person name="De Haan G."/>
            <person name="DeGray S."/>
            <person name="DeMaso C."/>
            <person name="Dhargay N."/>
            <person name="Dooley K."/>
            <person name="Dooley E."/>
            <person name="Doricent M."/>
            <person name="Dorje P."/>
            <person name="Dorjee K."/>
            <person name="Dupes A."/>
            <person name="Elong R."/>
            <person name="Falk J."/>
            <person name="Farina A."/>
            <person name="Faro S."/>
            <person name="Ferguson D."/>
            <person name="Fisher S."/>
            <person name="Foley C.D."/>
            <person name="Franke A."/>
            <person name="Friedrich D."/>
            <person name="Gadbois L."/>
            <person name="Gearin G."/>
            <person name="Gearin C.R."/>
            <person name="Giannoukos G."/>
            <person name="Goode T."/>
            <person name="Graham J."/>
            <person name="Grandbois E."/>
            <person name="Grewal S."/>
            <person name="Gyaltsen K."/>
            <person name="Hafez N."/>
            <person name="Hagos B."/>
            <person name="Hall J."/>
            <person name="Henson C."/>
            <person name="Hollinger A."/>
            <person name="Honan T."/>
            <person name="Huard M.D."/>
            <person name="Hughes L."/>
            <person name="Hurhula B."/>
            <person name="Husby M.E."/>
            <person name="Kamat A."/>
            <person name="Kanga B."/>
            <person name="Kashin S."/>
            <person name="Khazanovich D."/>
            <person name="Kisner P."/>
            <person name="Lance K."/>
            <person name="Lara M."/>
            <person name="Lee W."/>
            <person name="Lennon N."/>
            <person name="Letendre F."/>
            <person name="LeVine R."/>
            <person name="Lipovsky A."/>
            <person name="Liu X."/>
            <person name="Liu J."/>
            <person name="Liu S."/>
            <person name="Lokyitsang T."/>
            <person name="Lokyitsang Y."/>
            <person name="Lubonja R."/>
            <person name="Lui A."/>
            <person name="MacDonald P."/>
            <person name="Magnisalis V."/>
            <person name="Maru K."/>
            <person name="Matthews C."/>
            <person name="McCusker W."/>
            <person name="McDonough S."/>
            <person name="Mehta T."/>
            <person name="Meldrim J."/>
            <person name="Meneus L."/>
            <person name="Mihai O."/>
            <person name="Mihalev A."/>
            <person name="Mihova T."/>
            <person name="Mittelman R."/>
            <person name="Mlenga V."/>
            <person name="Montmayeur A."/>
            <person name="Mulrain L."/>
            <person name="Navidi A."/>
            <person name="Naylor J."/>
            <person name="Negash T."/>
            <person name="Nguyen T."/>
            <person name="Nguyen N."/>
            <person name="Nicol R."/>
            <person name="Norbu C."/>
            <person name="Norbu N."/>
            <person name="Novod N."/>
            <person name="O'Neill B."/>
            <person name="Osman S."/>
            <person name="Markiewicz E."/>
            <person name="Oyono O.L."/>
            <person name="Patti C."/>
            <person name="Phunkhang P."/>
            <person name="Pierre F."/>
            <person name="Priest M."/>
            <person name="Raghuraman S."/>
            <person name="Rege F."/>
            <person name="Reyes R."/>
            <person name="Rise C."/>
            <person name="Rogov P."/>
            <person name="Ross K."/>
            <person name="Ryan E."/>
            <person name="Settipalli S."/>
            <person name="Shea T."/>
            <person name="Sherpa N."/>
            <person name="Shi L."/>
            <person name="Shih D."/>
            <person name="Sparrow T."/>
            <person name="Spaulding J."/>
            <person name="Stalker J."/>
            <person name="Stange-Thomann N."/>
            <person name="Stavropoulos S."/>
            <person name="Stone C."/>
            <person name="Strader C."/>
            <person name="Tesfaye S."/>
            <person name="Thomson T."/>
            <person name="Thoulutsang Y."/>
            <person name="Thoulutsang D."/>
            <person name="Topham K."/>
            <person name="Topping I."/>
            <person name="Tsamla T."/>
            <person name="Vassiliev H."/>
            <person name="Vo A."/>
            <person name="Wangchuk T."/>
            <person name="Wangdi T."/>
            <person name="Weiand M."/>
            <person name="Wilkinson J."/>
            <person name="Wilson A."/>
            <person name="Yadav S."/>
            <person name="Young G."/>
            <person name="Yu Q."/>
            <person name="Zembek L."/>
            <person name="Zhong D."/>
            <person name="Zimmer A."/>
            <person name="Zwirko Z."/>
            <person name="Jaffe D.B."/>
            <person name="Alvarez P."/>
            <person name="Brockman W."/>
            <person name="Butler J."/>
            <person name="Chin C."/>
            <person name="Gnerre S."/>
            <person name="Grabherr M."/>
            <person name="Kleber M."/>
            <person name="Mauceli E."/>
            <person name="MacCallum I."/>
        </authorList>
    </citation>
    <scope>NUCLEOTIDE SEQUENCE [LARGE SCALE GENOMIC DNA]</scope>
    <source>
        <strain evidence="2">Tucson 15010-1051.87</strain>
    </source>
</reference>
<evidence type="ECO:0000313" key="1">
    <source>
        <dbReference type="EMBL" id="KRF81370.1"/>
    </source>
</evidence>
<gene>
    <name evidence="1" type="primary">Dvir\GJ27059</name>
    <name evidence="1" type="ORF">Dvir_GJ27059</name>
</gene>
<organism evidence="1 2">
    <name type="scientific">Drosophila virilis</name>
    <name type="common">Fruit fly</name>
    <dbReference type="NCBI Taxonomy" id="7244"/>
    <lineage>
        <taxon>Eukaryota</taxon>
        <taxon>Metazoa</taxon>
        <taxon>Ecdysozoa</taxon>
        <taxon>Arthropoda</taxon>
        <taxon>Hexapoda</taxon>
        <taxon>Insecta</taxon>
        <taxon>Pterygota</taxon>
        <taxon>Neoptera</taxon>
        <taxon>Endopterygota</taxon>
        <taxon>Diptera</taxon>
        <taxon>Brachycera</taxon>
        <taxon>Muscomorpha</taxon>
        <taxon>Ephydroidea</taxon>
        <taxon>Drosophilidae</taxon>
        <taxon>Drosophila</taxon>
    </lineage>
</organism>
<protein>
    <submittedName>
        <fullName evidence="1">Uncharacterized protein</fullName>
    </submittedName>
</protein>
<name>A0A0Q9W9L6_DROVI</name>
<dbReference type="KEGG" id="dvi:26531829"/>
<dbReference type="AlphaFoldDB" id="A0A0Q9W9L6"/>
<sequence>MDNTLDNQLVNEAVDMMSNLKIIAEPGEPNELSIHKKPKDYITGDEIYQNLDVSMPDVTPLTDSFALGSAGDSEIKVKAVNRRLSLHTLAQVVLMLQKRLNHAKSMADYVDVTDDVVYWRALAMSRGQEIERFLNVIELQKKRIDTLERDLGTLVNLAQETQKMLADISPEKPSSDKPRN</sequence>
<dbReference type="STRING" id="7244.A0A0Q9W9L6"/>
<dbReference type="Proteomes" id="UP000008792">
    <property type="component" value="Unassembled WGS sequence"/>
</dbReference>